<dbReference type="PROSITE" id="PS51462">
    <property type="entry name" value="NUDIX"/>
    <property type="match status" value="1"/>
</dbReference>
<dbReference type="RefSeq" id="WP_137264151.1">
    <property type="nucleotide sequence ID" value="NZ_SZQL01000037.1"/>
</dbReference>
<evidence type="ECO:0000313" key="6">
    <source>
        <dbReference type="EMBL" id="TKK64278.1"/>
    </source>
</evidence>
<dbReference type="Pfam" id="PF00293">
    <property type="entry name" value="NUDIX"/>
    <property type="match status" value="1"/>
</dbReference>
<accession>A0A4U3KPX5</accession>
<evidence type="ECO:0000313" key="7">
    <source>
        <dbReference type="Proteomes" id="UP000305848"/>
    </source>
</evidence>
<keyword evidence="3" id="KW-0460">Magnesium</keyword>
<gene>
    <name evidence="6" type="ORF">FC093_22885</name>
</gene>
<comment type="caution">
    <text evidence="6">The sequence shown here is derived from an EMBL/GenBank/DDBJ whole genome shotgun (WGS) entry which is preliminary data.</text>
</comment>
<dbReference type="InterPro" id="IPR015797">
    <property type="entry name" value="NUDIX_hydrolase-like_dom_sf"/>
</dbReference>
<dbReference type="InterPro" id="IPR020084">
    <property type="entry name" value="NUDIX_hydrolase_CS"/>
</dbReference>
<comment type="similarity">
    <text evidence="4">Belongs to the Nudix hydrolase family.</text>
</comment>
<dbReference type="OrthoDB" id="9816289at2"/>
<feature type="domain" description="Nudix hydrolase" evidence="5">
    <location>
        <begin position="4"/>
        <end position="135"/>
    </location>
</feature>
<keyword evidence="7" id="KW-1185">Reference proteome</keyword>
<dbReference type="CDD" id="cd03673">
    <property type="entry name" value="NUDIX_Ap6A_hydrolase"/>
    <property type="match status" value="1"/>
</dbReference>
<dbReference type="GO" id="GO:0016787">
    <property type="term" value="F:hydrolase activity"/>
    <property type="evidence" value="ECO:0007669"/>
    <property type="project" value="UniProtKB-KW"/>
</dbReference>
<dbReference type="PANTHER" id="PTHR43046:SF12">
    <property type="entry name" value="GDP-MANNOSE MANNOSYL HYDROLASE"/>
    <property type="match status" value="1"/>
</dbReference>
<reference evidence="6 7" key="1">
    <citation type="submission" date="2019-05" db="EMBL/GenBank/DDBJ databases">
        <title>Panacibacter sp. strain 17mud1-8 Genome sequencing and assembly.</title>
        <authorList>
            <person name="Chhetri G."/>
        </authorList>
    </citation>
    <scope>NUCLEOTIDE SEQUENCE [LARGE SCALE GENOMIC DNA]</scope>
    <source>
        <strain evidence="6 7">17mud1-8</strain>
    </source>
</reference>
<evidence type="ECO:0000256" key="2">
    <source>
        <dbReference type="ARBA" id="ARBA00022801"/>
    </source>
</evidence>
<organism evidence="6 7">
    <name type="scientific">Ilyomonas limi</name>
    <dbReference type="NCBI Taxonomy" id="2575867"/>
    <lineage>
        <taxon>Bacteria</taxon>
        <taxon>Pseudomonadati</taxon>
        <taxon>Bacteroidota</taxon>
        <taxon>Chitinophagia</taxon>
        <taxon>Chitinophagales</taxon>
        <taxon>Chitinophagaceae</taxon>
        <taxon>Ilyomonas</taxon>
    </lineage>
</organism>
<keyword evidence="2 4" id="KW-0378">Hydrolase</keyword>
<protein>
    <submittedName>
        <fullName evidence="6">NUDIX domain-containing protein</fullName>
    </submittedName>
</protein>
<dbReference type="PROSITE" id="PS00893">
    <property type="entry name" value="NUDIX_BOX"/>
    <property type="match status" value="1"/>
</dbReference>
<evidence type="ECO:0000256" key="1">
    <source>
        <dbReference type="ARBA" id="ARBA00001946"/>
    </source>
</evidence>
<dbReference type="Proteomes" id="UP000305848">
    <property type="component" value="Unassembled WGS sequence"/>
</dbReference>
<dbReference type="InterPro" id="IPR020476">
    <property type="entry name" value="Nudix_hydrolase"/>
</dbReference>
<comment type="cofactor">
    <cofactor evidence="1">
        <name>Mg(2+)</name>
        <dbReference type="ChEBI" id="CHEBI:18420"/>
    </cofactor>
</comment>
<dbReference type="PRINTS" id="PR00502">
    <property type="entry name" value="NUDIXFAMILY"/>
</dbReference>
<dbReference type="SUPFAM" id="SSF55811">
    <property type="entry name" value="Nudix"/>
    <property type="match status" value="1"/>
</dbReference>
<evidence type="ECO:0000256" key="4">
    <source>
        <dbReference type="RuleBase" id="RU003476"/>
    </source>
</evidence>
<dbReference type="AlphaFoldDB" id="A0A4U3KPX5"/>
<evidence type="ECO:0000259" key="5">
    <source>
        <dbReference type="PROSITE" id="PS51462"/>
    </source>
</evidence>
<evidence type="ECO:0000256" key="3">
    <source>
        <dbReference type="ARBA" id="ARBA00022842"/>
    </source>
</evidence>
<proteinExistence type="inferred from homology"/>
<sequence>MKKKTIVAAGGLVSNDAGELLLIYRRGFWDLPKGKLDEGETIEACAIREVREETGLTDVQLGKLVGITYHEYFDKWIQCEVIKETHWFVMYAGGTQQLVPQHDEDIEDIKWVARKDVTGYLQHTYKNIVDIINQYYASL</sequence>
<dbReference type="InterPro" id="IPR000086">
    <property type="entry name" value="NUDIX_hydrolase_dom"/>
</dbReference>
<dbReference type="Gene3D" id="3.90.79.10">
    <property type="entry name" value="Nucleoside Triphosphate Pyrophosphohydrolase"/>
    <property type="match status" value="1"/>
</dbReference>
<name>A0A4U3KPX5_9BACT</name>
<dbReference type="PANTHER" id="PTHR43046">
    <property type="entry name" value="GDP-MANNOSE MANNOSYL HYDROLASE"/>
    <property type="match status" value="1"/>
</dbReference>
<dbReference type="EMBL" id="SZQL01000037">
    <property type="protein sequence ID" value="TKK64278.1"/>
    <property type="molecule type" value="Genomic_DNA"/>
</dbReference>